<proteinExistence type="predicted"/>
<name>A0A839AS10_9FLAO</name>
<protein>
    <submittedName>
        <fullName evidence="2">Nuclear transport factor 2 family protein</fullName>
    </submittedName>
</protein>
<evidence type="ECO:0000313" key="3">
    <source>
        <dbReference type="Proteomes" id="UP000563906"/>
    </source>
</evidence>
<evidence type="ECO:0000313" key="2">
    <source>
        <dbReference type="EMBL" id="MBA6157118.1"/>
    </source>
</evidence>
<accession>A0A839AS10</accession>
<dbReference type="Gene3D" id="3.10.450.50">
    <property type="match status" value="2"/>
</dbReference>
<dbReference type="SUPFAM" id="SSF54427">
    <property type="entry name" value="NTF2-like"/>
    <property type="match status" value="2"/>
</dbReference>
<feature type="domain" description="SnoaL-like" evidence="1">
    <location>
        <begin position="52"/>
        <end position="141"/>
    </location>
</feature>
<reference evidence="2 3" key="1">
    <citation type="submission" date="2020-07" db="EMBL/GenBank/DDBJ databases">
        <title>Bacterium isolated from marine sediment.</title>
        <authorList>
            <person name="Shang D."/>
            <person name="Du Z.-J."/>
        </authorList>
    </citation>
    <scope>NUCLEOTIDE SEQUENCE [LARGE SCALE GENOMIC DNA]</scope>
    <source>
        <strain evidence="2 3">S7007</strain>
    </source>
</reference>
<dbReference type="Proteomes" id="UP000563906">
    <property type="component" value="Unassembled WGS sequence"/>
</dbReference>
<dbReference type="RefSeq" id="WP_182125621.1">
    <property type="nucleotide sequence ID" value="NZ_JACGLS010000006.1"/>
</dbReference>
<sequence length="293" mass="33054">MKKAIIIVLSIAAFVSCNSIQKKGTIKSNNSKTTQKMGNLKTTAEKAQEAFFKDYSADGIKKYFKEDYIQHNPHVPTGIEPVLGFLPVLKEGNTSYTTHRLLQDGDFIVFHNSYHNAEALGGKEIIAFDVWRMEDGKVAEHWDNLTPKVEKTASGRSQVDGATEITDLDKTDGNKAIVKNFVNDVLFGKAPEKITEYVSTEQYDQHNPLVKDGLKGLGEAIEYLTSQNNMFIYKKVHKVLGEGNFVLTMSEGEWSGKPQAFYDLFRLKDNKIVEHWDVIQEIPSEMTHKNGKF</sequence>
<keyword evidence="3" id="KW-1185">Reference proteome</keyword>
<dbReference type="Pfam" id="PF12680">
    <property type="entry name" value="SnoaL_2"/>
    <property type="match status" value="1"/>
</dbReference>
<evidence type="ECO:0000259" key="1">
    <source>
        <dbReference type="Pfam" id="PF12680"/>
    </source>
</evidence>
<organism evidence="2 3">
    <name type="scientific">Tenacibaculum pelagium</name>
    <dbReference type="NCBI Taxonomy" id="2759527"/>
    <lineage>
        <taxon>Bacteria</taxon>
        <taxon>Pseudomonadati</taxon>
        <taxon>Bacteroidota</taxon>
        <taxon>Flavobacteriia</taxon>
        <taxon>Flavobacteriales</taxon>
        <taxon>Flavobacteriaceae</taxon>
        <taxon>Tenacibaculum</taxon>
    </lineage>
</organism>
<dbReference type="AlphaFoldDB" id="A0A839AS10"/>
<gene>
    <name evidence="2" type="ORF">H3Z83_11400</name>
</gene>
<comment type="caution">
    <text evidence="2">The sequence shown here is derived from an EMBL/GenBank/DDBJ whole genome shotgun (WGS) entry which is preliminary data.</text>
</comment>
<dbReference type="InterPro" id="IPR037401">
    <property type="entry name" value="SnoaL-like"/>
</dbReference>
<dbReference type="InterPro" id="IPR032710">
    <property type="entry name" value="NTF2-like_dom_sf"/>
</dbReference>
<dbReference type="PROSITE" id="PS51257">
    <property type="entry name" value="PROKAR_LIPOPROTEIN"/>
    <property type="match status" value="1"/>
</dbReference>
<dbReference type="EMBL" id="JACGLS010000006">
    <property type="protein sequence ID" value="MBA6157118.1"/>
    <property type="molecule type" value="Genomic_DNA"/>
</dbReference>